<comment type="caution">
    <text evidence="2">The sequence shown here is derived from an EMBL/GenBank/DDBJ whole genome shotgun (WGS) entry which is preliminary data.</text>
</comment>
<dbReference type="EMBL" id="JACXAD010000001">
    <property type="protein sequence ID" value="MBD2766390.1"/>
    <property type="molecule type" value="Genomic_DNA"/>
</dbReference>
<sequence length="225" mass="24915">MTTPQLILAVLVLGTAILTSSAAGATPNPQSTPAEAGPVLTRTVTVVKSKAPWYAFNFLLVREFNKVVPVYQQVNGLEFKAFHSIATKEGKFFGGIYLWASEAQARTWYSPTWFADVERKRGRRPTVDYYALVDEARFVGPTFDYRAAESSCVTVFAHALTPAQRPQCLLPQAGLLRTYVVRETNGQEGALLLFATADKAASFLKKQQVQGYEWFTTPVLLNNAR</sequence>
<evidence type="ECO:0000313" key="2">
    <source>
        <dbReference type="EMBL" id="MBD2766390.1"/>
    </source>
</evidence>
<feature type="chain" id="PRO_5036928356" evidence="1">
    <location>
        <begin position="26"/>
        <end position="225"/>
    </location>
</feature>
<proteinExistence type="predicted"/>
<organism evidence="2 3">
    <name type="scientific">Hymenobacter montanus</name>
    <dbReference type="NCBI Taxonomy" id="2771359"/>
    <lineage>
        <taxon>Bacteria</taxon>
        <taxon>Pseudomonadati</taxon>
        <taxon>Bacteroidota</taxon>
        <taxon>Cytophagia</taxon>
        <taxon>Cytophagales</taxon>
        <taxon>Hymenobacteraceae</taxon>
        <taxon>Hymenobacter</taxon>
    </lineage>
</organism>
<evidence type="ECO:0000313" key="3">
    <source>
        <dbReference type="Proteomes" id="UP000612233"/>
    </source>
</evidence>
<keyword evidence="3" id="KW-1185">Reference proteome</keyword>
<dbReference type="SUPFAM" id="SSF54909">
    <property type="entry name" value="Dimeric alpha+beta barrel"/>
    <property type="match status" value="1"/>
</dbReference>
<accession>A0A927GHJ7</accession>
<keyword evidence="1" id="KW-0732">Signal</keyword>
<dbReference type="InterPro" id="IPR011008">
    <property type="entry name" value="Dimeric_a/b-barrel"/>
</dbReference>
<gene>
    <name evidence="2" type="ORF">IC235_00620</name>
</gene>
<dbReference type="Gene3D" id="3.30.70.100">
    <property type="match status" value="1"/>
</dbReference>
<name>A0A927GHJ7_9BACT</name>
<evidence type="ECO:0000256" key="1">
    <source>
        <dbReference type="SAM" id="SignalP"/>
    </source>
</evidence>
<protein>
    <submittedName>
        <fullName evidence="2">Uncharacterized protein</fullName>
    </submittedName>
</protein>
<dbReference type="Proteomes" id="UP000612233">
    <property type="component" value="Unassembled WGS sequence"/>
</dbReference>
<reference evidence="2" key="1">
    <citation type="submission" date="2020-09" db="EMBL/GenBank/DDBJ databases">
        <authorList>
            <person name="Kim M.K."/>
        </authorList>
    </citation>
    <scope>NUCLEOTIDE SEQUENCE</scope>
    <source>
        <strain evidence="2">BT664</strain>
    </source>
</reference>
<feature type="signal peptide" evidence="1">
    <location>
        <begin position="1"/>
        <end position="25"/>
    </location>
</feature>
<dbReference type="AlphaFoldDB" id="A0A927GHJ7"/>
<dbReference type="RefSeq" id="WP_191003217.1">
    <property type="nucleotide sequence ID" value="NZ_JACXAD010000001.1"/>
</dbReference>